<dbReference type="GeneID" id="101894525"/>
<feature type="coiled-coil region" evidence="1">
    <location>
        <begin position="442"/>
        <end position="469"/>
    </location>
</feature>
<dbReference type="OrthoDB" id="6432391at2759"/>
<keyword evidence="1" id="KW-0175">Coiled coil</keyword>
<dbReference type="CTD" id="33702"/>
<reference evidence="3" key="1">
    <citation type="submission" date="2025-08" db="UniProtKB">
        <authorList>
            <consortium name="RefSeq"/>
        </authorList>
    </citation>
    <scope>IDENTIFICATION</scope>
    <source>
        <strain evidence="3">Aabys</strain>
        <tissue evidence="3">Whole body</tissue>
    </source>
</reference>
<dbReference type="Proteomes" id="UP001652621">
    <property type="component" value="Unplaced"/>
</dbReference>
<accession>A0A9J7DLN1</accession>
<dbReference type="RefSeq" id="XP_019895423.1">
    <property type="nucleotide sequence ID" value="XM_020039864.2"/>
</dbReference>
<name>A0A9J7DLN1_MUSDO</name>
<dbReference type="KEGG" id="mde:101894525"/>
<evidence type="ECO:0000256" key="1">
    <source>
        <dbReference type="SAM" id="Coils"/>
    </source>
</evidence>
<keyword evidence="2" id="KW-1185">Reference proteome</keyword>
<dbReference type="AlphaFoldDB" id="A0A9J7DLN1"/>
<evidence type="ECO:0000313" key="3">
    <source>
        <dbReference type="RefSeq" id="XP_019895423.1"/>
    </source>
</evidence>
<proteinExistence type="predicted"/>
<gene>
    <name evidence="3" type="primary">LOC101894525</name>
</gene>
<organism evidence="2 3">
    <name type="scientific">Musca domestica</name>
    <name type="common">House fly</name>
    <dbReference type="NCBI Taxonomy" id="7370"/>
    <lineage>
        <taxon>Eukaryota</taxon>
        <taxon>Metazoa</taxon>
        <taxon>Ecdysozoa</taxon>
        <taxon>Arthropoda</taxon>
        <taxon>Hexapoda</taxon>
        <taxon>Insecta</taxon>
        <taxon>Pterygota</taxon>
        <taxon>Neoptera</taxon>
        <taxon>Endopterygota</taxon>
        <taxon>Diptera</taxon>
        <taxon>Brachycera</taxon>
        <taxon>Muscomorpha</taxon>
        <taxon>Muscoidea</taxon>
        <taxon>Muscidae</taxon>
        <taxon>Musca</taxon>
    </lineage>
</organism>
<evidence type="ECO:0000313" key="2">
    <source>
        <dbReference type="Proteomes" id="UP001652621"/>
    </source>
</evidence>
<protein>
    <submittedName>
        <fullName evidence="3">Uncharacterized protein LOC101894525</fullName>
    </submittedName>
</protein>
<feature type="coiled-coil region" evidence="1">
    <location>
        <begin position="260"/>
        <end position="317"/>
    </location>
</feature>
<sequence length="476" mass="51994">MGCNSSMDTNSVLDEPLPGGGGGVGAGAVGGLALTPAQWPLSQANHSDVVREFVRLDEKISKLEGTCPGPRLATCEAWIEHLQSRRNELLGLDTRLVENPLLSGGLSKQVTASAPVTSLIGQTNSLPSHVVVDNREMSIDGYTAEQPTPYNNNNAVAIVGNGGVRSGYQQNGILPTHSGNYKSPVGAGGGGFVGNGIGAPRLISSNNIVAKTPSQDLVNLALNLGVIVDVNKASTHEDFFAQLSESAMHLMAVRCYAEILEHTKVRLKTLMESYAELNELYVNHDGIIAFISGGTYMSRLEESLDAQLEVARDIRDKLGSTLEQWRICGLLLRACANSATQSLKQWRKLKTIVNPKDKIETALACRKDLQASLVSLECAQLSLPHVEIKYTSNRQILAVKHCNTYMITDIANLARYEHTTKVFVSYESNISKASAWLYETFNKTLRLDFERAEEKVKTLAKNLRDHREEIFTMARK</sequence>
<dbReference type="VEuPathDB" id="VectorBase:MDOMA2_012573"/>
<dbReference type="GO" id="GO:0005929">
    <property type="term" value="C:cilium"/>
    <property type="evidence" value="ECO:0007669"/>
    <property type="project" value="TreeGrafter"/>
</dbReference>
<dbReference type="PANTHER" id="PTHR21974">
    <property type="entry name" value="RE15880P"/>
    <property type="match status" value="1"/>
</dbReference>
<dbReference type="PANTHER" id="PTHR21974:SF2">
    <property type="entry name" value="RE15880P"/>
    <property type="match status" value="1"/>
</dbReference>